<evidence type="ECO:0000313" key="2">
    <source>
        <dbReference type="EMBL" id="MBB4046371.1"/>
    </source>
</evidence>
<protein>
    <submittedName>
        <fullName evidence="2">Uncharacterized protein</fullName>
    </submittedName>
</protein>
<reference evidence="2" key="1">
    <citation type="submission" date="2020-08" db="EMBL/GenBank/DDBJ databases">
        <title>Genomic Encyclopedia of Type Strains, Phase IV (KMG-IV): sequencing the most valuable type-strain genomes for metagenomic binning, comparative biology and taxonomic classification.</title>
        <authorList>
            <person name="Goeker M."/>
        </authorList>
    </citation>
    <scope>NUCLEOTIDE SEQUENCE [LARGE SCALE GENOMIC DNA]</scope>
    <source>
        <strain evidence="2">DSM 105720</strain>
    </source>
</reference>
<evidence type="ECO:0000313" key="3">
    <source>
        <dbReference type="Proteomes" id="UP000560658"/>
    </source>
</evidence>
<dbReference type="Proteomes" id="UP000560658">
    <property type="component" value="Unassembled WGS sequence"/>
</dbReference>
<dbReference type="AlphaFoldDB" id="A0A840D5W7"/>
<proteinExistence type="predicted"/>
<feature type="compositionally biased region" description="Basic and acidic residues" evidence="1">
    <location>
        <begin position="66"/>
        <end position="76"/>
    </location>
</feature>
<name>A0A840D5W7_9BACE</name>
<dbReference type="EMBL" id="JACIER010000031">
    <property type="protein sequence ID" value="MBB4046371.1"/>
    <property type="molecule type" value="Genomic_DNA"/>
</dbReference>
<gene>
    <name evidence="2" type="ORF">GGR06_004205</name>
</gene>
<dbReference type="RefSeq" id="WP_148298506.1">
    <property type="nucleotide sequence ID" value="NZ_JACIER010000031.1"/>
</dbReference>
<evidence type="ECO:0000256" key="1">
    <source>
        <dbReference type="SAM" id="MobiDB-lite"/>
    </source>
</evidence>
<comment type="caution">
    <text evidence="2">The sequence shown here is derived from an EMBL/GenBank/DDBJ whole genome shotgun (WGS) entry which is preliminary data.</text>
</comment>
<accession>A0A840D5W7</accession>
<keyword evidence="3" id="KW-1185">Reference proteome</keyword>
<sequence>MANTNTKFVSNASHYNAGRNVGDVVSIIVGAAEALIGGTEAVAGTGGTVVTAETTKTIQSPGKDGATSKHIIETESKGNTVSKTHKVTDQKGNTIHQHQDFVPQNLLKGEKANTRQFPDEWVKYPNINTK</sequence>
<feature type="region of interest" description="Disordered" evidence="1">
    <location>
        <begin position="59"/>
        <end position="84"/>
    </location>
</feature>
<organism evidence="2 3">
    <name type="scientific">Bacteroides reticulotermitis</name>
    <dbReference type="NCBI Taxonomy" id="1133319"/>
    <lineage>
        <taxon>Bacteria</taxon>
        <taxon>Pseudomonadati</taxon>
        <taxon>Bacteroidota</taxon>
        <taxon>Bacteroidia</taxon>
        <taxon>Bacteroidales</taxon>
        <taxon>Bacteroidaceae</taxon>
        <taxon>Bacteroides</taxon>
    </lineage>
</organism>